<feature type="transmembrane region" description="Helical" evidence="10">
    <location>
        <begin position="38"/>
        <end position="59"/>
    </location>
</feature>
<reference evidence="12" key="1">
    <citation type="submission" date="2015-08" db="EMBL/GenBank/DDBJ databases">
        <title>Fjat-14210 dsm16467.</title>
        <authorList>
            <person name="Liu B."/>
            <person name="Wang J."/>
            <person name="Zhu Y."/>
            <person name="Liu G."/>
            <person name="Chen Q."/>
            <person name="Chen Z."/>
            <person name="Lan J."/>
            <person name="Che J."/>
            <person name="Ge C."/>
            <person name="Shi H."/>
            <person name="Pan Z."/>
            <person name="Liu X."/>
        </authorList>
    </citation>
    <scope>NUCLEOTIDE SEQUENCE [LARGE SCALE GENOMIC DNA]</scope>
    <source>
        <strain evidence="12">DSM 16467</strain>
    </source>
</reference>
<dbReference type="STRING" id="284581.AMD01_06890"/>
<dbReference type="NCBIfam" id="TIGR00933">
    <property type="entry name" value="2a38"/>
    <property type="match status" value="1"/>
</dbReference>
<name>A0A0M0L7U1_9BACI</name>
<proteinExistence type="predicted"/>
<evidence type="ECO:0000256" key="9">
    <source>
        <dbReference type="ARBA" id="ARBA00023136"/>
    </source>
</evidence>
<dbReference type="PATRIC" id="fig|284581.3.peg.1259"/>
<dbReference type="PANTHER" id="PTHR32024">
    <property type="entry name" value="TRK SYSTEM POTASSIUM UPTAKE PROTEIN TRKG-RELATED"/>
    <property type="match status" value="1"/>
</dbReference>
<keyword evidence="5 10" id="KW-0812">Transmembrane</keyword>
<feature type="transmembrane region" description="Helical" evidence="10">
    <location>
        <begin position="340"/>
        <end position="364"/>
    </location>
</feature>
<dbReference type="InterPro" id="IPR004772">
    <property type="entry name" value="TrkH"/>
</dbReference>
<keyword evidence="7 10" id="KW-1133">Transmembrane helix</keyword>
<gene>
    <name evidence="11" type="ORF">AMD01_06890</name>
</gene>
<feature type="transmembrane region" description="Helical" evidence="10">
    <location>
        <begin position="221"/>
        <end position="242"/>
    </location>
</feature>
<evidence type="ECO:0000256" key="2">
    <source>
        <dbReference type="ARBA" id="ARBA00022448"/>
    </source>
</evidence>
<keyword evidence="2" id="KW-0813">Transport</keyword>
<dbReference type="AlphaFoldDB" id="A0A0M0L7U1"/>
<dbReference type="EMBL" id="LILC01000010">
    <property type="protein sequence ID" value="KOO47145.1"/>
    <property type="molecule type" value="Genomic_DNA"/>
</dbReference>
<dbReference type="GO" id="GO:0015379">
    <property type="term" value="F:potassium:chloride symporter activity"/>
    <property type="evidence" value="ECO:0007669"/>
    <property type="project" value="InterPro"/>
</dbReference>
<feature type="transmembrane region" description="Helical" evidence="10">
    <location>
        <begin position="287"/>
        <end position="320"/>
    </location>
</feature>
<evidence type="ECO:0000313" key="12">
    <source>
        <dbReference type="Proteomes" id="UP000037558"/>
    </source>
</evidence>
<keyword evidence="3" id="KW-1003">Cell membrane</keyword>
<evidence type="ECO:0000256" key="6">
    <source>
        <dbReference type="ARBA" id="ARBA00022958"/>
    </source>
</evidence>
<keyword evidence="6" id="KW-0630">Potassium</keyword>
<protein>
    <submittedName>
        <fullName evidence="11">Ktr system potassium transporter B</fullName>
    </submittedName>
</protein>
<feature type="transmembrane region" description="Helical" evidence="10">
    <location>
        <begin position="71"/>
        <end position="95"/>
    </location>
</feature>
<sequence>MSRQVKISPPQFLILTFVVFIILGTMLLKMPISSNQPISWLDSLFTITSAMTVTGLVVVDTGTAYSYVGQVIIMIWIQIGGLGIMSFAILFFMFLGKKIGFRERVLIQQSLNQTTIGGVIRLVRSLFAFSLIIEGIAVIFLSIRWVPELGWGKGLYYSLFHAVSAFNNAGFGLWPDNLMKYVGDPIVNLTISGLLILGGLGFTVMADVWRKRTFSKLSLHSKLMIVGTIVLNIVAMVIILLLEMNNAKTLGSLPWSDKLWAAYFQGVSPRTAGFNTIDVTQINDSTAFFTIILMFIGAGSASTGGGIKLTTFLIIVLAVFTYLKGKEEITTFKRSIDNKLVFKSLAIAMISILFVILAVFILSITEKAPFVKIVYEVVSAFGTVGLSMGLTFDLTWIGKIVLIFIMFLGKLGPLTLAFSLARRDSSKIRYPKEDILAG</sequence>
<dbReference type="Proteomes" id="UP000037558">
    <property type="component" value="Unassembled WGS sequence"/>
</dbReference>
<comment type="caution">
    <text evidence="11">The sequence shown here is derived from an EMBL/GenBank/DDBJ whole genome shotgun (WGS) entry which is preliminary data.</text>
</comment>
<evidence type="ECO:0000256" key="4">
    <source>
        <dbReference type="ARBA" id="ARBA00022538"/>
    </source>
</evidence>
<feature type="transmembrane region" description="Helical" evidence="10">
    <location>
        <begin position="186"/>
        <end position="209"/>
    </location>
</feature>
<dbReference type="GO" id="GO:0005886">
    <property type="term" value="C:plasma membrane"/>
    <property type="evidence" value="ECO:0007669"/>
    <property type="project" value="UniProtKB-SubCell"/>
</dbReference>
<evidence type="ECO:0000256" key="1">
    <source>
        <dbReference type="ARBA" id="ARBA00004651"/>
    </source>
</evidence>
<feature type="transmembrane region" description="Helical" evidence="10">
    <location>
        <begin position="122"/>
        <end position="143"/>
    </location>
</feature>
<organism evidence="11 12">
    <name type="scientific">Priestia koreensis</name>
    <dbReference type="NCBI Taxonomy" id="284581"/>
    <lineage>
        <taxon>Bacteria</taxon>
        <taxon>Bacillati</taxon>
        <taxon>Bacillota</taxon>
        <taxon>Bacilli</taxon>
        <taxon>Bacillales</taxon>
        <taxon>Bacillaceae</taxon>
        <taxon>Priestia</taxon>
    </lineage>
</organism>
<dbReference type="Pfam" id="PF02386">
    <property type="entry name" value="TrkH"/>
    <property type="match status" value="1"/>
</dbReference>
<feature type="transmembrane region" description="Helical" evidence="10">
    <location>
        <begin position="155"/>
        <end position="174"/>
    </location>
</feature>
<dbReference type="InterPro" id="IPR003445">
    <property type="entry name" value="Cat_transpt"/>
</dbReference>
<keyword evidence="8" id="KW-0406">Ion transport</keyword>
<feature type="transmembrane region" description="Helical" evidence="10">
    <location>
        <begin position="12"/>
        <end position="32"/>
    </location>
</feature>
<feature type="transmembrane region" description="Helical" evidence="10">
    <location>
        <begin position="396"/>
        <end position="421"/>
    </location>
</feature>
<accession>A0A0M0L7U1</accession>
<keyword evidence="12" id="KW-1185">Reference proteome</keyword>
<comment type="subcellular location">
    <subcellularLocation>
        <location evidence="1">Cell membrane</location>
        <topology evidence="1">Multi-pass membrane protein</topology>
    </subcellularLocation>
</comment>
<dbReference type="PANTHER" id="PTHR32024:SF1">
    <property type="entry name" value="KTR SYSTEM POTASSIUM UPTAKE PROTEIN B"/>
    <property type="match status" value="1"/>
</dbReference>
<keyword evidence="9 10" id="KW-0472">Membrane</keyword>
<keyword evidence="4" id="KW-0633">Potassium transport</keyword>
<evidence type="ECO:0000256" key="7">
    <source>
        <dbReference type="ARBA" id="ARBA00022989"/>
    </source>
</evidence>
<evidence type="ECO:0000256" key="3">
    <source>
        <dbReference type="ARBA" id="ARBA00022475"/>
    </source>
</evidence>
<evidence type="ECO:0000256" key="10">
    <source>
        <dbReference type="SAM" id="Phobius"/>
    </source>
</evidence>
<evidence type="ECO:0000313" key="11">
    <source>
        <dbReference type="EMBL" id="KOO47145.1"/>
    </source>
</evidence>
<evidence type="ECO:0000256" key="5">
    <source>
        <dbReference type="ARBA" id="ARBA00022692"/>
    </source>
</evidence>
<evidence type="ECO:0000256" key="8">
    <source>
        <dbReference type="ARBA" id="ARBA00023065"/>
    </source>
</evidence>